<keyword evidence="1" id="KW-0238">DNA-binding</keyword>
<keyword evidence="2" id="KW-1185">Reference proteome</keyword>
<dbReference type="Gene3D" id="3.90.1150.30">
    <property type="match status" value="1"/>
</dbReference>
<evidence type="ECO:0000313" key="1">
    <source>
        <dbReference type="EMBL" id="MFC5514677.1"/>
    </source>
</evidence>
<organism evidence="1 2">
    <name type="scientific">Kaistia terrae</name>
    <dbReference type="NCBI Taxonomy" id="537017"/>
    <lineage>
        <taxon>Bacteria</taxon>
        <taxon>Pseudomonadati</taxon>
        <taxon>Pseudomonadota</taxon>
        <taxon>Alphaproteobacteria</taxon>
        <taxon>Hyphomicrobiales</taxon>
        <taxon>Kaistiaceae</taxon>
        <taxon>Kaistia</taxon>
    </lineage>
</organism>
<dbReference type="Pfam" id="PF04237">
    <property type="entry name" value="YjbR"/>
    <property type="match status" value="1"/>
</dbReference>
<dbReference type="Proteomes" id="UP001596150">
    <property type="component" value="Unassembled WGS sequence"/>
</dbReference>
<protein>
    <submittedName>
        <fullName evidence="1">MmcQ/YjbR family DNA-binding protein</fullName>
    </submittedName>
</protein>
<reference evidence="2" key="1">
    <citation type="journal article" date="2019" name="Int. J. Syst. Evol. Microbiol.">
        <title>The Global Catalogue of Microorganisms (GCM) 10K type strain sequencing project: providing services to taxonomists for standard genome sequencing and annotation.</title>
        <authorList>
            <consortium name="The Broad Institute Genomics Platform"/>
            <consortium name="The Broad Institute Genome Sequencing Center for Infectious Disease"/>
            <person name="Wu L."/>
            <person name="Ma J."/>
        </authorList>
    </citation>
    <scope>NUCLEOTIDE SEQUENCE [LARGE SCALE GENOMIC DNA]</scope>
    <source>
        <strain evidence="2">KACC 12633</strain>
    </source>
</reference>
<dbReference type="GO" id="GO:0003677">
    <property type="term" value="F:DNA binding"/>
    <property type="evidence" value="ECO:0007669"/>
    <property type="project" value="UniProtKB-KW"/>
</dbReference>
<proteinExistence type="predicted"/>
<dbReference type="InterPro" id="IPR038056">
    <property type="entry name" value="YjbR-like_sf"/>
</dbReference>
<name>A0ABW0PSK0_9HYPH</name>
<dbReference type="RefSeq" id="WP_266342705.1">
    <property type="nucleotide sequence ID" value="NZ_JAPKNH010000002.1"/>
</dbReference>
<comment type="caution">
    <text evidence="1">The sequence shown here is derived from an EMBL/GenBank/DDBJ whole genome shotgun (WGS) entry which is preliminary data.</text>
</comment>
<gene>
    <name evidence="1" type="ORF">ACFPP9_02760</name>
</gene>
<accession>A0ABW0PSK0</accession>
<dbReference type="InterPro" id="IPR058532">
    <property type="entry name" value="YjbR/MT2646/Rv2570-like"/>
</dbReference>
<evidence type="ECO:0000313" key="2">
    <source>
        <dbReference type="Proteomes" id="UP001596150"/>
    </source>
</evidence>
<sequence length="116" mass="13072">MPPEDPIHTLREICLALPEATEQETWGDPTFRVNGKIFAMEKRGDGRDSVWIKAPEGSQSILVGADPERFFVPPYVGPKGWVGIRLDGDPDWDEVADLVRRSYRLIAPKRLASRIT</sequence>
<dbReference type="SUPFAM" id="SSF142906">
    <property type="entry name" value="YjbR-like"/>
    <property type="match status" value="1"/>
</dbReference>
<dbReference type="EMBL" id="JBHSML010000002">
    <property type="protein sequence ID" value="MFC5514677.1"/>
    <property type="molecule type" value="Genomic_DNA"/>
</dbReference>